<evidence type="ECO:0000256" key="1">
    <source>
        <dbReference type="ARBA" id="ARBA00001933"/>
    </source>
</evidence>
<dbReference type="InterPro" id="IPR015421">
    <property type="entry name" value="PyrdxlP-dep_Trfase_major"/>
</dbReference>
<keyword evidence="13" id="KW-1185">Reference proteome</keyword>
<dbReference type="Pfam" id="PF00155">
    <property type="entry name" value="Aminotran_1_2"/>
    <property type="match status" value="1"/>
</dbReference>
<keyword evidence="9" id="KW-0443">Lipid metabolism</keyword>
<dbReference type="FunFam" id="3.40.50.12780:FF:000013">
    <property type="entry name" value="Long-chain-fatty-acid--AMP ligase FadD32"/>
    <property type="match status" value="1"/>
</dbReference>
<keyword evidence="6 12" id="KW-0436">Ligase</keyword>
<dbReference type="InterPro" id="IPR015424">
    <property type="entry name" value="PyrdxlP-dep_Trfase"/>
</dbReference>
<sequence>MQALALSIDAASAAVATSLAAVALGTAAYLTSRKRKHEDVIERGLPTTASSARTNEDQPAPKAKRARTTKAPDALASEASIVDLLRRRAEETPDKVVYVFLDDAGKESVSLTFADVDRAARRVAATLQTEAGLQKGDRVMLCYPPGLDFAMGFWGCLYAGAIGIPVYPPYPGTLVKDLPKFNRMVEDSGAKVILTNRAYYMATQLATAKSFFSGAVSWPKDILWYSTDAISTAMTDRYTDVACTFDDIAFFQYSSGSTSEPKAVMVSHGNIHAQLKTWASICDDDTLVSWLPSYHDMGLVGFILVPCATGARCISMSPLAFIKDPALWMRTVSKYKGTHVCAPNFGYALAARKTTKAAVAKLDLRSLKQCICAAEPIRVESLEAFTEKFLPAGFDPKTFNCGYGLAEVTLVVTGQDPHVRQDPTVLVLKKSALEQRKAAVVAPKGHNPTDTVTLVGCGGPMPTFRVIVVDPETHVQLKDNAVGEIWIQGPSVAQGYWHREEYTKEQFRATLADPKRKRASLGSTDKSHFLRSGDVSIVDKSHWLRSGDMGFLRNGQTFITGRLKDLIIVRGRNVCPQDVEHTVETASADVRPGCVAAFSIETSQQEEALVVVAELRADLKKLPERLRAIASAVATAVLGEHQLRCASIVLLRPRSIPKTTSGKIQRRGTKAQFEAGTLAAQFTLEGPPPAAAPVSAVVESSTAEPTAAEPAVGQVVRTPEEIVAWLLERLAQEHAEAAAIDADTPWACVGLDSVAIVGLSAELGEFLGCVVPPSAFFQFDTPAKLAAAPGLATGELETQEEAAPEDAYVDEHGEIKAECYDFEVFPEVLHLRGQLNELTDAGLVLPYLDVLTVEKKQQLNFNTYNYLGYASHPAVAQASKDAITVYGTGMSSSPIVGQNVINTELEAALCQHFDAEASILFVGGWVTNVTTIAALVGKGDLILCDILNHNSCVNGQRLSGATILAFPHNDVAAAERILKSVRHKYRRVLIVIEGVYSMDGDVPDLPAFVALKKQHKAILFVDEAHSFGTMGKTGKGMCEYFDVPTADVDVRMGTMSKALGSVGGFILASQTVVQYLKYSAGGFVYSVGLGPANAGAALQSVKLMGAEPQRSVRLQELSAFFYDACVEAQLDVGTNVRGACVVVVYIGGTVETVRLSMLLSEHDKINVKPIVHPAVEEGKCRLRFFISYLHTEEDLRRTVAALVRLRAHLQAPADHPAELSQPIEVHVAAVNGDADVVAPASNEAAGKIAKVTVEAIEADTVVPEAAEPVAEVEAATEAVKAGPEAAEHATPEAVEDTTPEAVVVAVPEADAKTAAAIPVEAPVEAVVETKAVVEPEAAVVADVVAEVAAPPTKSKKTKKKKKTN</sequence>
<keyword evidence="5" id="KW-0597">Phosphoprotein</keyword>
<dbReference type="STRING" id="1202772.A0A1V9Z9Z4"/>
<dbReference type="PANTHER" id="PTHR22754">
    <property type="entry name" value="DISCO-INTERACTING PROTEIN 2 DIP2 -RELATED"/>
    <property type="match status" value="1"/>
</dbReference>
<dbReference type="InterPro" id="IPR015422">
    <property type="entry name" value="PyrdxlP-dep_Trfase_small"/>
</dbReference>
<dbReference type="Pfam" id="PF00501">
    <property type="entry name" value="AMP-binding"/>
    <property type="match status" value="1"/>
</dbReference>
<dbReference type="GO" id="GO:0016740">
    <property type="term" value="F:transferase activity"/>
    <property type="evidence" value="ECO:0007669"/>
    <property type="project" value="InterPro"/>
</dbReference>
<dbReference type="InterPro" id="IPR045851">
    <property type="entry name" value="AMP-bd_C_sf"/>
</dbReference>
<dbReference type="InterPro" id="IPR020845">
    <property type="entry name" value="AMP-binding_CS"/>
</dbReference>
<evidence type="ECO:0000256" key="10">
    <source>
        <dbReference type="SAM" id="MobiDB-lite"/>
    </source>
</evidence>
<dbReference type="PROSITE" id="PS00599">
    <property type="entry name" value="AA_TRANSFER_CLASS_2"/>
    <property type="match status" value="1"/>
</dbReference>
<dbReference type="SUPFAM" id="SSF47336">
    <property type="entry name" value="ACP-like"/>
    <property type="match status" value="1"/>
</dbReference>
<dbReference type="GO" id="GO:0008610">
    <property type="term" value="P:lipid biosynthetic process"/>
    <property type="evidence" value="ECO:0007669"/>
    <property type="project" value="InterPro"/>
</dbReference>
<dbReference type="Gene3D" id="3.40.640.10">
    <property type="entry name" value="Type I PLP-dependent aspartate aminotransferase-like (Major domain)"/>
    <property type="match status" value="1"/>
</dbReference>
<keyword evidence="7" id="KW-0276">Fatty acid metabolism</keyword>
<organism evidence="12 13">
    <name type="scientific">Achlya hypogyna</name>
    <name type="common">Oomycete</name>
    <name type="synonym">Protoachlya hypogyna</name>
    <dbReference type="NCBI Taxonomy" id="1202772"/>
    <lineage>
        <taxon>Eukaryota</taxon>
        <taxon>Sar</taxon>
        <taxon>Stramenopiles</taxon>
        <taxon>Oomycota</taxon>
        <taxon>Saprolegniomycetes</taxon>
        <taxon>Saprolegniales</taxon>
        <taxon>Achlyaceae</taxon>
        <taxon>Achlya</taxon>
    </lineage>
</organism>
<comment type="caution">
    <text evidence="12">The sequence shown here is derived from an EMBL/GenBank/DDBJ whole genome shotgun (WGS) entry which is preliminary data.</text>
</comment>
<evidence type="ECO:0000313" key="12">
    <source>
        <dbReference type="EMBL" id="OQR94824.1"/>
    </source>
</evidence>
<dbReference type="InterPro" id="IPR004839">
    <property type="entry name" value="Aminotransferase_I/II_large"/>
</dbReference>
<evidence type="ECO:0000256" key="9">
    <source>
        <dbReference type="ARBA" id="ARBA00023098"/>
    </source>
</evidence>
<dbReference type="GO" id="GO:0016874">
    <property type="term" value="F:ligase activity"/>
    <property type="evidence" value="ECO:0007669"/>
    <property type="project" value="UniProtKB-KW"/>
</dbReference>
<dbReference type="SUPFAM" id="SSF53383">
    <property type="entry name" value="PLP-dependent transferases"/>
    <property type="match status" value="1"/>
</dbReference>
<dbReference type="InterPro" id="IPR001917">
    <property type="entry name" value="Aminotrans_II_pyridoxalP_BS"/>
</dbReference>
<proteinExistence type="inferred from homology"/>
<evidence type="ECO:0000259" key="11">
    <source>
        <dbReference type="PROSITE" id="PS50075"/>
    </source>
</evidence>
<dbReference type="Pfam" id="PF00550">
    <property type="entry name" value="PP-binding"/>
    <property type="match status" value="1"/>
</dbReference>
<name>A0A1V9Z9Z4_ACHHY</name>
<evidence type="ECO:0000256" key="6">
    <source>
        <dbReference type="ARBA" id="ARBA00022598"/>
    </source>
</evidence>
<dbReference type="EMBL" id="JNBR01000349">
    <property type="protein sequence ID" value="OQR94824.1"/>
    <property type="molecule type" value="Genomic_DNA"/>
</dbReference>
<dbReference type="InterPro" id="IPR009081">
    <property type="entry name" value="PP-bd_ACP"/>
</dbReference>
<dbReference type="InterPro" id="IPR040097">
    <property type="entry name" value="FAAL/FAAC"/>
</dbReference>
<evidence type="ECO:0000256" key="5">
    <source>
        <dbReference type="ARBA" id="ARBA00022553"/>
    </source>
</evidence>
<keyword evidence="8" id="KW-0663">Pyridoxal phosphate</keyword>
<dbReference type="GO" id="GO:0030170">
    <property type="term" value="F:pyridoxal phosphate binding"/>
    <property type="evidence" value="ECO:0007669"/>
    <property type="project" value="InterPro"/>
</dbReference>
<dbReference type="InterPro" id="IPR000873">
    <property type="entry name" value="AMP-dep_synth/lig_dom"/>
</dbReference>
<dbReference type="GO" id="GO:0006631">
    <property type="term" value="P:fatty acid metabolic process"/>
    <property type="evidence" value="ECO:0007669"/>
    <property type="project" value="UniProtKB-KW"/>
</dbReference>
<evidence type="ECO:0000256" key="4">
    <source>
        <dbReference type="ARBA" id="ARBA00022450"/>
    </source>
</evidence>
<dbReference type="PANTHER" id="PTHR22754:SF32">
    <property type="entry name" value="DISCO-INTERACTING PROTEIN 2"/>
    <property type="match status" value="1"/>
</dbReference>
<feature type="region of interest" description="Disordered" evidence="10">
    <location>
        <begin position="40"/>
        <end position="71"/>
    </location>
</feature>
<comment type="similarity">
    <text evidence="3">Belongs to the class-II pyridoxal-phosphate-dependent aminotransferase family.</text>
</comment>
<dbReference type="Pfam" id="PF23024">
    <property type="entry name" value="AMP-dom_DIP2-like"/>
    <property type="match status" value="1"/>
</dbReference>
<dbReference type="InterPro" id="IPR042099">
    <property type="entry name" value="ANL_N_sf"/>
</dbReference>
<evidence type="ECO:0000256" key="7">
    <source>
        <dbReference type="ARBA" id="ARBA00022832"/>
    </source>
</evidence>
<dbReference type="InterPro" id="IPR020806">
    <property type="entry name" value="PKS_PP-bd"/>
</dbReference>
<accession>A0A1V9Z9Z4</accession>
<dbReference type="PROSITE" id="PS00455">
    <property type="entry name" value="AMP_BINDING"/>
    <property type="match status" value="1"/>
</dbReference>
<dbReference type="Gene3D" id="3.90.1150.10">
    <property type="entry name" value="Aspartate Aminotransferase, domain 1"/>
    <property type="match status" value="1"/>
</dbReference>
<evidence type="ECO:0000313" key="13">
    <source>
        <dbReference type="Proteomes" id="UP000243579"/>
    </source>
</evidence>
<dbReference type="InterPro" id="IPR036736">
    <property type="entry name" value="ACP-like_sf"/>
</dbReference>
<dbReference type="InterPro" id="IPR025110">
    <property type="entry name" value="AMP-bd_C"/>
</dbReference>
<keyword evidence="4" id="KW-0596">Phosphopantetheine</keyword>
<evidence type="ECO:0000256" key="8">
    <source>
        <dbReference type="ARBA" id="ARBA00022898"/>
    </source>
</evidence>
<dbReference type="PROSITE" id="PS50075">
    <property type="entry name" value="CARRIER"/>
    <property type="match status" value="1"/>
</dbReference>
<dbReference type="OrthoDB" id="65434at2759"/>
<comment type="similarity">
    <text evidence="2">Belongs to the ATP-dependent AMP-binding enzyme family.</text>
</comment>
<gene>
    <name evidence="12" type="ORF">ACHHYP_00906</name>
</gene>
<reference evidence="12 13" key="1">
    <citation type="journal article" date="2014" name="Genome Biol. Evol.">
        <title>The secreted proteins of Achlya hypogyna and Thraustotheca clavata identify the ancestral oomycete secretome and reveal gene acquisitions by horizontal gene transfer.</title>
        <authorList>
            <person name="Misner I."/>
            <person name="Blouin N."/>
            <person name="Leonard G."/>
            <person name="Richards T.A."/>
            <person name="Lane C.E."/>
        </authorList>
    </citation>
    <scope>NUCLEOTIDE SEQUENCE [LARGE SCALE GENOMIC DNA]</scope>
    <source>
        <strain evidence="12 13">ATCC 48635</strain>
    </source>
</reference>
<protein>
    <submittedName>
        <fullName evidence="12">Fatty-acid-CoA ligase</fullName>
    </submittedName>
</protein>
<dbReference type="Gene3D" id="3.30.300.30">
    <property type="match status" value="1"/>
</dbReference>
<evidence type="ECO:0000256" key="2">
    <source>
        <dbReference type="ARBA" id="ARBA00006432"/>
    </source>
</evidence>
<dbReference type="Gene3D" id="1.10.1200.10">
    <property type="entry name" value="ACP-like"/>
    <property type="match status" value="1"/>
</dbReference>
<dbReference type="Proteomes" id="UP000243579">
    <property type="component" value="Unassembled WGS sequence"/>
</dbReference>
<evidence type="ECO:0000256" key="3">
    <source>
        <dbReference type="ARBA" id="ARBA00008392"/>
    </source>
</evidence>
<dbReference type="CDD" id="cd05931">
    <property type="entry name" value="FAAL"/>
    <property type="match status" value="1"/>
</dbReference>
<comment type="cofactor">
    <cofactor evidence="1">
        <name>pyridoxal 5'-phosphate</name>
        <dbReference type="ChEBI" id="CHEBI:597326"/>
    </cofactor>
</comment>
<dbReference type="SMART" id="SM00823">
    <property type="entry name" value="PKS_PP"/>
    <property type="match status" value="1"/>
</dbReference>
<feature type="domain" description="Carrier" evidence="11">
    <location>
        <begin position="717"/>
        <end position="793"/>
    </location>
</feature>
<dbReference type="Gene3D" id="3.40.50.12780">
    <property type="entry name" value="N-terminal domain of ligase-like"/>
    <property type="match status" value="1"/>
</dbReference>
<dbReference type="GO" id="GO:0031177">
    <property type="term" value="F:phosphopantetheine binding"/>
    <property type="evidence" value="ECO:0007669"/>
    <property type="project" value="InterPro"/>
</dbReference>
<dbReference type="SUPFAM" id="SSF56801">
    <property type="entry name" value="Acetyl-CoA synthetase-like"/>
    <property type="match status" value="1"/>
</dbReference>